<evidence type="ECO:0000256" key="2">
    <source>
        <dbReference type="ARBA" id="ARBA00022617"/>
    </source>
</evidence>
<keyword evidence="3" id="KW-0479">Metal-binding</keyword>
<comment type="similarity">
    <text evidence="1">Belongs to the cytochrome P450 family.</text>
</comment>
<dbReference type="CDD" id="cd20625">
    <property type="entry name" value="CYP164-like"/>
    <property type="match status" value="1"/>
</dbReference>
<dbReference type="PANTHER" id="PTHR46696">
    <property type="entry name" value="P450, PUTATIVE (EUROFUNG)-RELATED"/>
    <property type="match status" value="1"/>
</dbReference>
<sequence length="307" mass="34860">EQRDERRPTYDILMDWLVFRDPPDHTRLRKLVSRAFTPRAVESWRSRANQVVDQTLRELADKSSVDLITDFAYPIPAVVIAEIMGVPPNDRDTFKEWSDSVMVLVFGARGLEDRRLKAQHGLMELASYLGDLVEFHRTHSGENIIGDLIAAQEGDDRLSDQEIVANLVLFLFGGHETTTNLIGNGVNALLRNPEQLEKYRQNPDGLTKPMVEEVLRYDGPSKMEVRTISEDLSMRGQTLRRGDMAYLVQHAANRDPGQFHNPDLFDIEREPNHHIGFGFGIHFCLGAALARLEGSIALERLLTCYPQ</sequence>
<dbReference type="InterPro" id="IPR017972">
    <property type="entry name" value="Cyt_P450_CS"/>
</dbReference>
<evidence type="ECO:0000256" key="1">
    <source>
        <dbReference type="ARBA" id="ARBA00010617"/>
    </source>
</evidence>
<dbReference type="FunFam" id="1.10.630.10:FF:000018">
    <property type="entry name" value="Cytochrome P450 monooxygenase"/>
    <property type="match status" value="1"/>
</dbReference>
<proteinExistence type="inferred from homology"/>
<evidence type="ECO:0000313" key="7">
    <source>
        <dbReference type="EMBL" id="SVD13955.1"/>
    </source>
</evidence>
<evidence type="ECO:0000256" key="5">
    <source>
        <dbReference type="ARBA" id="ARBA00023004"/>
    </source>
</evidence>
<dbReference type="PANTHER" id="PTHR46696:SF1">
    <property type="entry name" value="CYTOCHROME P450 YJIB-RELATED"/>
    <property type="match status" value="1"/>
</dbReference>
<organism evidence="7">
    <name type="scientific">marine metagenome</name>
    <dbReference type="NCBI Taxonomy" id="408172"/>
    <lineage>
        <taxon>unclassified sequences</taxon>
        <taxon>metagenomes</taxon>
        <taxon>ecological metagenomes</taxon>
    </lineage>
</organism>
<gene>
    <name evidence="7" type="ORF">METZ01_LOCUS366809</name>
</gene>
<evidence type="ECO:0000256" key="3">
    <source>
        <dbReference type="ARBA" id="ARBA00022723"/>
    </source>
</evidence>
<protein>
    <recommendedName>
        <fullName evidence="8">Cytochrome P450</fullName>
    </recommendedName>
</protein>
<reference evidence="7" key="1">
    <citation type="submission" date="2018-05" db="EMBL/GenBank/DDBJ databases">
        <authorList>
            <person name="Lanie J.A."/>
            <person name="Ng W.-L."/>
            <person name="Kazmierczak K.M."/>
            <person name="Andrzejewski T.M."/>
            <person name="Davidsen T.M."/>
            <person name="Wayne K.J."/>
            <person name="Tettelin H."/>
            <person name="Glass J.I."/>
            <person name="Rusch D."/>
            <person name="Podicherti R."/>
            <person name="Tsui H.-C.T."/>
            <person name="Winkler M.E."/>
        </authorList>
    </citation>
    <scope>NUCLEOTIDE SEQUENCE</scope>
</reference>
<dbReference type="InterPro" id="IPR036396">
    <property type="entry name" value="Cyt_P450_sf"/>
</dbReference>
<evidence type="ECO:0008006" key="8">
    <source>
        <dbReference type="Google" id="ProtNLM"/>
    </source>
</evidence>
<dbReference type="InterPro" id="IPR002397">
    <property type="entry name" value="Cyt_P450_B"/>
</dbReference>
<name>A0A382SWW3_9ZZZZ</name>
<dbReference type="PRINTS" id="PR00359">
    <property type="entry name" value="BP450"/>
</dbReference>
<dbReference type="GO" id="GO:0005506">
    <property type="term" value="F:iron ion binding"/>
    <property type="evidence" value="ECO:0007669"/>
    <property type="project" value="InterPro"/>
</dbReference>
<keyword evidence="4" id="KW-0560">Oxidoreductase</keyword>
<dbReference type="GO" id="GO:0016705">
    <property type="term" value="F:oxidoreductase activity, acting on paired donors, with incorporation or reduction of molecular oxygen"/>
    <property type="evidence" value="ECO:0007669"/>
    <property type="project" value="InterPro"/>
</dbReference>
<dbReference type="PROSITE" id="PS00086">
    <property type="entry name" value="CYTOCHROME_P450"/>
    <property type="match status" value="1"/>
</dbReference>
<evidence type="ECO:0000256" key="6">
    <source>
        <dbReference type="ARBA" id="ARBA00023033"/>
    </source>
</evidence>
<accession>A0A382SWW3</accession>
<dbReference type="GO" id="GO:0020037">
    <property type="term" value="F:heme binding"/>
    <property type="evidence" value="ECO:0007669"/>
    <property type="project" value="InterPro"/>
</dbReference>
<dbReference type="GO" id="GO:0004497">
    <property type="term" value="F:monooxygenase activity"/>
    <property type="evidence" value="ECO:0007669"/>
    <property type="project" value="UniProtKB-KW"/>
</dbReference>
<dbReference type="Gene3D" id="1.10.630.10">
    <property type="entry name" value="Cytochrome P450"/>
    <property type="match status" value="1"/>
</dbReference>
<feature type="non-terminal residue" evidence="7">
    <location>
        <position position="1"/>
    </location>
</feature>
<dbReference type="InterPro" id="IPR001128">
    <property type="entry name" value="Cyt_P450"/>
</dbReference>
<dbReference type="EMBL" id="UINC01131947">
    <property type="protein sequence ID" value="SVD13955.1"/>
    <property type="molecule type" value="Genomic_DNA"/>
</dbReference>
<dbReference type="SUPFAM" id="SSF48264">
    <property type="entry name" value="Cytochrome P450"/>
    <property type="match status" value="1"/>
</dbReference>
<dbReference type="Pfam" id="PF00067">
    <property type="entry name" value="p450"/>
    <property type="match status" value="1"/>
</dbReference>
<dbReference type="AlphaFoldDB" id="A0A382SWW3"/>
<keyword evidence="2" id="KW-0349">Heme</keyword>
<keyword evidence="6" id="KW-0503">Monooxygenase</keyword>
<evidence type="ECO:0000256" key="4">
    <source>
        <dbReference type="ARBA" id="ARBA00023002"/>
    </source>
</evidence>
<keyword evidence="5" id="KW-0408">Iron</keyword>
<feature type="non-terminal residue" evidence="7">
    <location>
        <position position="307"/>
    </location>
</feature>